<dbReference type="InterPro" id="IPR014543">
    <property type="entry name" value="UCP028291"/>
</dbReference>
<dbReference type="PIRSF" id="PIRSF028291">
    <property type="entry name" value="UCP028291"/>
    <property type="match status" value="1"/>
</dbReference>
<name>A0A0J5WEA9_BURCE</name>
<reference evidence="1 2" key="1">
    <citation type="submission" date="2015-05" db="EMBL/GenBank/DDBJ databases">
        <title>Draft genome of Burkholderia cepacia LK29.</title>
        <authorList>
            <person name="Chan X.Y."/>
        </authorList>
    </citation>
    <scope>NUCLEOTIDE SEQUENCE [LARGE SCALE GENOMIC DNA]</scope>
    <source>
        <strain evidence="1 2">LK29</strain>
    </source>
</reference>
<dbReference type="AlphaFoldDB" id="A0A0J5WEA9"/>
<gene>
    <name evidence="1" type="ORF">VL15_32450</name>
</gene>
<dbReference type="RefSeq" id="WP_048250922.1">
    <property type="nucleotide sequence ID" value="NZ_LDWR01000063.1"/>
</dbReference>
<dbReference type="EMBL" id="LDWR01000063">
    <property type="protein sequence ID" value="KML47326.1"/>
    <property type="molecule type" value="Genomic_DNA"/>
</dbReference>
<dbReference type="Proteomes" id="UP000036338">
    <property type="component" value="Unassembled WGS sequence"/>
</dbReference>
<evidence type="ECO:0000313" key="1">
    <source>
        <dbReference type="EMBL" id="KML47326.1"/>
    </source>
</evidence>
<proteinExistence type="predicted"/>
<organism evidence="1 2">
    <name type="scientific">Burkholderia cepacia</name>
    <name type="common">Pseudomonas cepacia</name>
    <dbReference type="NCBI Taxonomy" id="292"/>
    <lineage>
        <taxon>Bacteria</taxon>
        <taxon>Pseudomonadati</taxon>
        <taxon>Pseudomonadota</taxon>
        <taxon>Betaproteobacteria</taxon>
        <taxon>Burkholderiales</taxon>
        <taxon>Burkholderiaceae</taxon>
        <taxon>Burkholderia</taxon>
        <taxon>Burkholderia cepacia complex</taxon>
    </lineage>
</organism>
<comment type="caution">
    <text evidence="1">The sequence shown here is derived from an EMBL/GenBank/DDBJ whole genome shotgun (WGS) entry which is preliminary data.</text>
</comment>
<protein>
    <recommendedName>
        <fullName evidence="3">DUF2218 domain-containing protein</fullName>
    </recommendedName>
</protein>
<sequence>MTARPAMPGARPATFVSTAEVSVPQADRVLFKLCKHYAIKVPVVFDEHRATVDFPYGVCRMLRTDDVLQLRCEADSSEQLEQVQYVMDEHLGLMSRNRALVVAWERGA</sequence>
<dbReference type="PATRIC" id="fig|292.27.peg.7387"/>
<evidence type="ECO:0000313" key="2">
    <source>
        <dbReference type="Proteomes" id="UP000036338"/>
    </source>
</evidence>
<accession>A0A0J5WEA9</accession>
<evidence type="ECO:0008006" key="3">
    <source>
        <dbReference type="Google" id="ProtNLM"/>
    </source>
</evidence>
<dbReference type="Gene3D" id="3.30.310.50">
    <property type="entry name" value="Alpha-D-phosphohexomutase, C-terminal domain"/>
    <property type="match status" value="1"/>
</dbReference>
<dbReference type="Pfam" id="PF09981">
    <property type="entry name" value="DUF2218"/>
    <property type="match status" value="1"/>
</dbReference>